<dbReference type="EMBL" id="JAGYVZ010000061">
    <property type="protein sequence ID" value="MBS7234235.1"/>
    <property type="molecule type" value="Genomic_DNA"/>
</dbReference>
<comment type="caution">
    <text evidence="1">The sequence shown here is derived from an EMBL/GenBank/DDBJ whole genome shotgun (WGS) entry which is preliminary data.</text>
</comment>
<organism evidence="1 2">
    <name type="scientific">Flavobacterium psychroterrae</name>
    <dbReference type="NCBI Taxonomy" id="2133767"/>
    <lineage>
        <taxon>Bacteria</taxon>
        <taxon>Pseudomonadati</taxon>
        <taxon>Bacteroidota</taxon>
        <taxon>Flavobacteriia</taxon>
        <taxon>Flavobacteriales</taxon>
        <taxon>Flavobacteriaceae</taxon>
        <taxon>Flavobacterium</taxon>
    </lineage>
</organism>
<feature type="non-terminal residue" evidence="1">
    <location>
        <position position="88"/>
    </location>
</feature>
<name>A0ABS5PKU0_9FLAO</name>
<sequence>MDRDETYQRLEDLHNVLAYCSEAQSLGKIYVFKTLERVCINQERGSLLSQLSKDNFPHEVRNYKITANIEAKIKVTLEKIQATSWGGF</sequence>
<evidence type="ECO:0000313" key="2">
    <source>
        <dbReference type="Proteomes" id="UP000722625"/>
    </source>
</evidence>
<reference evidence="1 2" key="1">
    <citation type="journal article" date="2018" name="Int. J. Syst. Evol. Microbiol.">
        <title>Flavobacterium chryseum sp. nov. and Flavobacterium psychroterrae sp. nov., novel environmental bacteria isolated from Antarctica.</title>
        <authorList>
            <person name="Kralova S."/>
            <person name="Svec P."/>
            <person name="Busse H.J."/>
            <person name="Stankova E."/>
            <person name="Vaczi P."/>
            <person name="Sedlacek I."/>
        </authorList>
    </citation>
    <scope>NUCLEOTIDE SEQUENCE [LARGE SCALE GENOMIC DNA]</scope>
    <source>
        <strain evidence="1 2">CCM 8827</strain>
    </source>
</reference>
<proteinExistence type="predicted"/>
<evidence type="ECO:0000313" key="1">
    <source>
        <dbReference type="EMBL" id="MBS7234235.1"/>
    </source>
</evidence>
<dbReference type="Proteomes" id="UP000722625">
    <property type="component" value="Unassembled WGS sequence"/>
</dbReference>
<keyword evidence="2" id="KW-1185">Reference proteome</keyword>
<accession>A0ABS5PKU0</accession>
<dbReference type="RefSeq" id="WP_213308200.1">
    <property type="nucleotide sequence ID" value="NZ_JAGYVZ010000061.1"/>
</dbReference>
<gene>
    <name evidence="1" type="ORF">KHA90_24875</name>
</gene>
<protein>
    <submittedName>
        <fullName evidence="1">Uncharacterized protein</fullName>
    </submittedName>
</protein>